<comment type="caution">
    <text evidence="11">The sequence shown here is derived from an EMBL/GenBank/DDBJ whole genome shotgun (WGS) entry which is preliminary data.</text>
</comment>
<reference evidence="11 12" key="1">
    <citation type="submission" date="2009-01" db="EMBL/GenBank/DDBJ databases">
        <authorList>
            <person name="Qin X."/>
            <person name="Bachman B."/>
            <person name="Battles P."/>
            <person name="Bell A."/>
            <person name="Bess C."/>
            <person name="Bickham C."/>
            <person name="Chaboub L."/>
            <person name="Chen D."/>
            <person name="Coyle M."/>
            <person name="Deiros D.R."/>
            <person name="Dinh H."/>
            <person name="Forbes L."/>
            <person name="Fowler G."/>
            <person name="Francisco L."/>
            <person name="Fu Q."/>
            <person name="Gubbala S."/>
            <person name="Hale W."/>
            <person name="Han Y."/>
            <person name="Hemphill L."/>
            <person name="Highlander S.K."/>
            <person name="Hirani K."/>
            <person name="Hogues M."/>
            <person name="Jackson L."/>
            <person name="Jakkamsetti A."/>
            <person name="Javaid M."/>
            <person name="Jiang H."/>
            <person name="Korchina V."/>
            <person name="Kovar C."/>
            <person name="Lara F."/>
            <person name="Lee S."/>
            <person name="Mata R."/>
            <person name="Mathew T."/>
            <person name="Moen C."/>
            <person name="Morales K."/>
            <person name="Munidasa M."/>
            <person name="Nazareth L."/>
            <person name="Ngo R."/>
            <person name="Nguyen L."/>
            <person name="Okwuonu G."/>
            <person name="Ongeri F."/>
            <person name="Patil S."/>
            <person name="Petrosino J."/>
            <person name="Pham C."/>
            <person name="Pham P."/>
            <person name="Pu L.-L."/>
            <person name="Puazo M."/>
            <person name="Raj R."/>
            <person name="Reid J."/>
            <person name="Rouhana J."/>
            <person name="Saada N."/>
            <person name="Shang Y."/>
            <person name="Simmons D."/>
            <person name="Thornton R."/>
            <person name="Warren J."/>
            <person name="Weissenberger G."/>
            <person name="Zhang J."/>
            <person name="Zhang L."/>
            <person name="Zhou C."/>
            <person name="Zhu D."/>
            <person name="Muzny D."/>
            <person name="Worley K."/>
            <person name="Gibbs R."/>
        </authorList>
    </citation>
    <scope>NUCLEOTIDE SEQUENCE [LARGE SCALE GENOMIC DNA]</scope>
    <source>
        <strain evidence="11 12">DSM 15436</strain>
    </source>
</reference>
<dbReference type="Gene3D" id="3.40.50.620">
    <property type="entry name" value="HUPs"/>
    <property type="match status" value="1"/>
</dbReference>
<dbReference type="UniPathway" id="UPA00241">
    <property type="reaction ID" value="UER00355"/>
</dbReference>
<dbReference type="HAMAP" id="MF_00151">
    <property type="entry name" value="PPAT_bact"/>
    <property type="match status" value="1"/>
</dbReference>
<dbReference type="InterPro" id="IPR001980">
    <property type="entry name" value="PPAT"/>
</dbReference>
<dbReference type="STRING" id="525245.HMPREF0044_0530"/>
<dbReference type="Proteomes" id="UP000010301">
    <property type="component" value="Unassembled WGS sequence"/>
</dbReference>
<organism evidence="11 12">
    <name type="scientific">Gleimia coleocanis DSM 15436</name>
    <dbReference type="NCBI Taxonomy" id="525245"/>
    <lineage>
        <taxon>Bacteria</taxon>
        <taxon>Bacillati</taxon>
        <taxon>Actinomycetota</taxon>
        <taxon>Actinomycetes</taxon>
        <taxon>Actinomycetales</taxon>
        <taxon>Actinomycetaceae</taxon>
        <taxon>Gleimia</taxon>
    </lineage>
</organism>
<feature type="binding site" evidence="9">
    <location>
        <position position="22"/>
    </location>
    <ligand>
        <name>ATP</name>
        <dbReference type="ChEBI" id="CHEBI:30616"/>
    </ligand>
</feature>
<feature type="domain" description="Cytidyltransferase-like" evidence="10">
    <location>
        <begin position="11"/>
        <end position="139"/>
    </location>
</feature>
<proteinExistence type="inferred from homology"/>
<keyword evidence="6 9" id="KW-0460">Magnesium</keyword>
<feature type="binding site" evidence="9">
    <location>
        <begin position="14"/>
        <end position="15"/>
    </location>
    <ligand>
        <name>ATP</name>
        <dbReference type="ChEBI" id="CHEBI:30616"/>
    </ligand>
</feature>
<feature type="binding site" evidence="9">
    <location>
        <position position="78"/>
    </location>
    <ligand>
        <name>substrate</name>
    </ligand>
</feature>
<comment type="subunit">
    <text evidence="9">Homohexamer.</text>
</comment>
<feature type="site" description="Transition state stabilizer" evidence="9">
    <location>
        <position position="22"/>
    </location>
</feature>
<dbReference type="InterPro" id="IPR014729">
    <property type="entry name" value="Rossmann-like_a/b/a_fold"/>
</dbReference>
<keyword evidence="12" id="KW-1185">Reference proteome</keyword>
<feature type="binding site" evidence="9">
    <location>
        <position position="14"/>
    </location>
    <ligand>
        <name>substrate</name>
    </ligand>
</feature>
<evidence type="ECO:0000256" key="2">
    <source>
        <dbReference type="ARBA" id="ARBA00022679"/>
    </source>
</evidence>
<sequence>MRRNRMVTAVIPGSFDPVTVGHLDVVKRCAQLFPEVVVLVASNSAKQYWFDSSQRVSLIEASVVEFENVRVEATNGLLMDWCQANLDGEVVLIKGIRSATDFDYETVQAVANRALGKIETLFLPAEPTHAHISSSLVKELAKHHGNIENLVSKPVFKAINRRLETN</sequence>
<evidence type="ECO:0000313" key="12">
    <source>
        <dbReference type="Proteomes" id="UP000010301"/>
    </source>
</evidence>
<dbReference type="Pfam" id="PF01467">
    <property type="entry name" value="CTP_transf_like"/>
    <property type="match status" value="1"/>
</dbReference>
<dbReference type="EC" id="2.7.7.3" evidence="9"/>
<comment type="pathway">
    <text evidence="9">Cofactor biosynthesis; coenzyme A biosynthesis; CoA from (R)-pantothenate: step 4/5.</text>
</comment>
<dbReference type="AlphaFoldDB" id="C0VZE0"/>
<feature type="binding site" evidence="9">
    <location>
        <position position="94"/>
    </location>
    <ligand>
        <name>substrate</name>
    </ligand>
</feature>
<comment type="subcellular location">
    <subcellularLocation>
        <location evidence="9">Cytoplasm</location>
    </subcellularLocation>
</comment>
<evidence type="ECO:0000256" key="1">
    <source>
        <dbReference type="ARBA" id="ARBA00022490"/>
    </source>
</evidence>
<protein>
    <recommendedName>
        <fullName evidence="9">Phosphopantetheine adenylyltransferase</fullName>
        <ecNumber evidence="9">2.7.7.3</ecNumber>
    </recommendedName>
    <alternativeName>
        <fullName evidence="9">Dephospho-CoA pyrophosphorylase</fullName>
    </alternativeName>
    <alternativeName>
        <fullName evidence="9">Pantetheine-phosphate adenylyltransferase</fullName>
        <shortName evidence="9">PPAT</shortName>
    </alternativeName>
</protein>
<dbReference type="eggNOG" id="COG0669">
    <property type="taxonomic scope" value="Bacteria"/>
</dbReference>
<evidence type="ECO:0000256" key="5">
    <source>
        <dbReference type="ARBA" id="ARBA00022840"/>
    </source>
</evidence>
<dbReference type="PRINTS" id="PR01020">
    <property type="entry name" value="LPSBIOSNTHSS"/>
</dbReference>
<dbReference type="NCBIfam" id="TIGR00125">
    <property type="entry name" value="cyt_tran_rel"/>
    <property type="match status" value="1"/>
</dbReference>
<dbReference type="GO" id="GO:0005737">
    <property type="term" value="C:cytoplasm"/>
    <property type="evidence" value="ECO:0007669"/>
    <property type="project" value="UniProtKB-SubCell"/>
</dbReference>
<feature type="binding site" evidence="9">
    <location>
        <position position="105"/>
    </location>
    <ligand>
        <name>ATP</name>
        <dbReference type="ChEBI" id="CHEBI:30616"/>
    </ligand>
</feature>
<dbReference type="EMBL" id="ACFG01000006">
    <property type="protein sequence ID" value="EEH64241.1"/>
    <property type="molecule type" value="Genomic_DNA"/>
</dbReference>
<accession>C0VZE0</accession>
<evidence type="ECO:0000256" key="6">
    <source>
        <dbReference type="ARBA" id="ARBA00022842"/>
    </source>
</evidence>
<keyword evidence="5 9" id="KW-0067">ATP-binding</keyword>
<evidence type="ECO:0000256" key="3">
    <source>
        <dbReference type="ARBA" id="ARBA00022695"/>
    </source>
</evidence>
<dbReference type="HOGENOM" id="CLU_100149_0_1_11"/>
<evidence type="ECO:0000256" key="9">
    <source>
        <dbReference type="HAMAP-Rule" id="MF_00151"/>
    </source>
</evidence>
<dbReference type="NCBIfam" id="TIGR01510">
    <property type="entry name" value="coaD_prev_kdtB"/>
    <property type="match status" value="1"/>
</dbReference>
<evidence type="ECO:0000259" key="10">
    <source>
        <dbReference type="Pfam" id="PF01467"/>
    </source>
</evidence>
<feature type="binding site" evidence="9">
    <location>
        <position position="46"/>
    </location>
    <ligand>
        <name>substrate</name>
    </ligand>
</feature>
<dbReference type="PANTHER" id="PTHR21342:SF1">
    <property type="entry name" value="PHOSPHOPANTETHEINE ADENYLYLTRANSFERASE"/>
    <property type="match status" value="1"/>
</dbReference>
<dbReference type="GO" id="GO:0015937">
    <property type="term" value="P:coenzyme A biosynthetic process"/>
    <property type="evidence" value="ECO:0007669"/>
    <property type="project" value="UniProtKB-UniRule"/>
</dbReference>
<comment type="similarity">
    <text evidence="9">Belongs to the bacterial CoaD family.</text>
</comment>
<comment type="catalytic activity">
    <reaction evidence="8 9">
        <text>(R)-4'-phosphopantetheine + ATP + H(+) = 3'-dephospho-CoA + diphosphate</text>
        <dbReference type="Rhea" id="RHEA:19801"/>
        <dbReference type="ChEBI" id="CHEBI:15378"/>
        <dbReference type="ChEBI" id="CHEBI:30616"/>
        <dbReference type="ChEBI" id="CHEBI:33019"/>
        <dbReference type="ChEBI" id="CHEBI:57328"/>
        <dbReference type="ChEBI" id="CHEBI:61723"/>
        <dbReference type="EC" id="2.7.7.3"/>
    </reaction>
</comment>
<name>C0VZE0_9ACTO</name>
<dbReference type="SUPFAM" id="SSF52374">
    <property type="entry name" value="Nucleotidylyl transferase"/>
    <property type="match status" value="1"/>
</dbReference>
<comment type="cofactor">
    <cofactor evidence="9">
        <name>Mg(2+)</name>
        <dbReference type="ChEBI" id="CHEBI:18420"/>
    </cofactor>
</comment>
<dbReference type="InterPro" id="IPR004821">
    <property type="entry name" value="Cyt_trans-like"/>
</dbReference>
<evidence type="ECO:0000256" key="7">
    <source>
        <dbReference type="ARBA" id="ARBA00022993"/>
    </source>
</evidence>
<keyword evidence="3 9" id="KW-0548">Nucleotidyltransferase</keyword>
<evidence type="ECO:0000256" key="4">
    <source>
        <dbReference type="ARBA" id="ARBA00022741"/>
    </source>
</evidence>
<gene>
    <name evidence="9 11" type="primary">coaD</name>
    <name evidence="11" type="ORF">HMPREF0044_0530</name>
</gene>
<keyword evidence="2 9" id="KW-0808">Transferase</keyword>
<dbReference type="GO" id="GO:0004595">
    <property type="term" value="F:pantetheine-phosphate adenylyltransferase activity"/>
    <property type="evidence" value="ECO:0007669"/>
    <property type="project" value="UniProtKB-UniRule"/>
</dbReference>
<keyword evidence="4 9" id="KW-0547">Nucleotide-binding</keyword>
<evidence type="ECO:0000256" key="8">
    <source>
        <dbReference type="ARBA" id="ARBA00029346"/>
    </source>
</evidence>
<keyword evidence="1 9" id="KW-0963">Cytoplasm</keyword>
<comment type="function">
    <text evidence="9">Reversibly transfers an adenylyl group from ATP to 4'-phosphopantetheine, yielding dephospho-CoA (dPCoA) and pyrophosphate.</text>
</comment>
<keyword evidence="7 9" id="KW-0173">Coenzyme A biosynthesis</keyword>
<dbReference type="PANTHER" id="PTHR21342">
    <property type="entry name" value="PHOSPHOPANTETHEINE ADENYLYLTRANSFERASE"/>
    <property type="match status" value="1"/>
</dbReference>
<dbReference type="GO" id="GO:0005524">
    <property type="term" value="F:ATP binding"/>
    <property type="evidence" value="ECO:0007669"/>
    <property type="project" value="UniProtKB-KW"/>
</dbReference>
<feature type="binding site" evidence="9">
    <location>
        <begin position="129"/>
        <end position="135"/>
    </location>
    <ligand>
        <name>ATP</name>
        <dbReference type="ChEBI" id="CHEBI:30616"/>
    </ligand>
</feature>
<feature type="binding site" evidence="9">
    <location>
        <begin position="95"/>
        <end position="97"/>
    </location>
    <ligand>
        <name>ATP</name>
        <dbReference type="ChEBI" id="CHEBI:30616"/>
    </ligand>
</feature>
<evidence type="ECO:0000313" key="11">
    <source>
        <dbReference type="EMBL" id="EEH64241.1"/>
    </source>
</evidence>